<dbReference type="HOGENOM" id="CLU_3035415_0_0_1"/>
<dbReference type="Proteomes" id="UP000002051">
    <property type="component" value="Chromosome 5"/>
</dbReference>
<reference evidence="2" key="3">
    <citation type="submission" date="2015-04" db="UniProtKB">
        <authorList>
            <consortium name="EnsemblPlants"/>
        </authorList>
    </citation>
    <scope>IDENTIFICATION</scope>
    <source>
        <strain evidence="2">cv. Jemalong A17</strain>
    </source>
</reference>
<name>G7K213_MEDTR</name>
<accession>G7K213</accession>
<dbReference type="EnsemblPlants" id="AES99466">
    <property type="protein sequence ID" value="AES99466"/>
    <property type="gene ID" value="MTR_5g081170"/>
</dbReference>
<gene>
    <name evidence="1" type="ordered locus">MTR_5g081170</name>
</gene>
<reference evidence="1 3" key="1">
    <citation type="journal article" date="2011" name="Nature">
        <title>The Medicago genome provides insight into the evolution of rhizobial symbioses.</title>
        <authorList>
            <person name="Young N.D."/>
            <person name="Debelle F."/>
            <person name="Oldroyd G.E."/>
            <person name="Geurts R."/>
            <person name="Cannon S.B."/>
            <person name="Udvardi M.K."/>
            <person name="Benedito V.A."/>
            <person name="Mayer K.F."/>
            <person name="Gouzy J."/>
            <person name="Schoof H."/>
            <person name="Van de Peer Y."/>
            <person name="Proost S."/>
            <person name="Cook D.R."/>
            <person name="Meyers B.C."/>
            <person name="Spannagl M."/>
            <person name="Cheung F."/>
            <person name="De Mita S."/>
            <person name="Krishnakumar V."/>
            <person name="Gundlach H."/>
            <person name="Zhou S."/>
            <person name="Mudge J."/>
            <person name="Bharti A.K."/>
            <person name="Murray J.D."/>
            <person name="Naoumkina M.A."/>
            <person name="Rosen B."/>
            <person name="Silverstein K.A."/>
            <person name="Tang H."/>
            <person name="Rombauts S."/>
            <person name="Zhao P.X."/>
            <person name="Zhou P."/>
            <person name="Barbe V."/>
            <person name="Bardou P."/>
            <person name="Bechner M."/>
            <person name="Bellec A."/>
            <person name="Berger A."/>
            <person name="Berges H."/>
            <person name="Bidwell S."/>
            <person name="Bisseling T."/>
            <person name="Choisne N."/>
            <person name="Couloux A."/>
            <person name="Denny R."/>
            <person name="Deshpande S."/>
            <person name="Dai X."/>
            <person name="Doyle J.J."/>
            <person name="Dudez A.M."/>
            <person name="Farmer A.D."/>
            <person name="Fouteau S."/>
            <person name="Franken C."/>
            <person name="Gibelin C."/>
            <person name="Gish J."/>
            <person name="Goldstein S."/>
            <person name="Gonzalez A.J."/>
            <person name="Green P.J."/>
            <person name="Hallab A."/>
            <person name="Hartog M."/>
            <person name="Hua A."/>
            <person name="Humphray S.J."/>
            <person name="Jeong D.H."/>
            <person name="Jing Y."/>
            <person name="Jocker A."/>
            <person name="Kenton S.M."/>
            <person name="Kim D.J."/>
            <person name="Klee K."/>
            <person name="Lai H."/>
            <person name="Lang C."/>
            <person name="Lin S."/>
            <person name="Macmil S.L."/>
            <person name="Magdelenat G."/>
            <person name="Matthews L."/>
            <person name="McCorrison J."/>
            <person name="Monaghan E.L."/>
            <person name="Mun J.H."/>
            <person name="Najar F.Z."/>
            <person name="Nicholson C."/>
            <person name="Noirot C."/>
            <person name="O'Bleness M."/>
            <person name="Paule C.R."/>
            <person name="Poulain J."/>
            <person name="Prion F."/>
            <person name="Qin B."/>
            <person name="Qu C."/>
            <person name="Retzel E.F."/>
            <person name="Riddle C."/>
            <person name="Sallet E."/>
            <person name="Samain S."/>
            <person name="Samson N."/>
            <person name="Sanders I."/>
            <person name="Saurat O."/>
            <person name="Scarpelli C."/>
            <person name="Schiex T."/>
            <person name="Segurens B."/>
            <person name="Severin A.J."/>
            <person name="Sherrier D.J."/>
            <person name="Shi R."/>
            <person name="Sims S."/>
            <person name="Singer S.R."/>
            <person name="Sinharoy S."/>
            <person name="Sterck L."/>
            <person name="Viollet A."/>
            <person name="Wang B.B."/>
            <person name="Wang K."/>
            <person name="Wang M."/>
            <person name="Wang X."/>
            <person name="Warfsmann J."/>
            <person name="Weissenbach J."/>
            <person name="White D.D."/>
            <person name="White J.D."/>
            <person name="Wiley G.B."/>
            <person name="Wincker P."/>
            <person name="Xing Y."/>
            <person name="Yang L."/>
            <person name="Yao Z."/>
            <person name="Ying F."/>
            <person name="Zhai J."/>
            <person name="Zhou L."/>
            <person name="Zuber A."/>
            <person name="Denarie J."/>
            <person name="Dixon R.A."/>
            <person name="May G.D."/>
            <person name="Schwartz D.C."/>
            <person name="Rogers J."/>
            <person name="Quetier F."/>
            <person name="Town C.D."/>
            <person name="Roe B.A."/>
        </authorList>
    </citation>
    <scope>NUCLEOTIDE SEQUENCE [LARGE SCALE GENOMIC DNA]</scope>
    <source>
        <strain evidence="1">A17</strain>
        <strain evidence="2 3">cv. Jemalong A17</strain>
    </source>
</reference>
<evidence type="ECO:0000313" key="1">
    <source>
        <dbReference type="EMBL" id="AES99466.1"/>
    </source>
</evidence>
<keyword evidence="3" id="KW-1185">Reference proteome</keyword>
<dbReference type="AlphaFoldDB" id="G7K213"/>
<sequence>MWVGNGGRWQAVKDQISDIKITSQNPKDLAQVPIELQLHCQFATSFLKHLFILSR</sequence>
<protein>
    <submittedName>
        <fullName evidence="1 2">Uncharacterized protein</fullName>
    </submittedName>
</protein>
<evidence type="ECO:0000313" key="3">
    <source>
        <dbReference type="Proteomes" id="UP000002051"/>
    </source>
</evidence>
<evidence type="ECO:0000313" key="2">
    <source>
        <dbReference type="EnsemblPlants" id="AES99466"/>
    </source>
</evidence>
<reference evidence="1 3" key="2">
    <citation type="journal article" date="2014" name="BMC Genomics">
        <title>An improved genome release (version Mt4.0) for the model legume Medicago truncatula.</title>
        <authorList>
            <person name="Tang H."/>
            <person name="Krishnakumar V."/>
            <person name="Bidwell S."/>
            <person name="Rosen B."/>
            <person name="Chan A."/>
            <person name="Zhou S."/>
            <person name="Gentzbittel L."/>
            <person name="Childs K.L."/>
            <person name="Yandell M."/>
            <person name="Gundlach H."/>
            <person name="Mayer K.F."/>
            <person name="Schwartz D.C."/>
            <person name="Town C.D."/>
        </authorList>
    </citation>
    <scope>GENOME REANNOTATION</scope>
    <source>
        <strain evidence="2 3">cv. Jemalong A17</strain>
    </source>
</reference>
<proteinExistence type="predicted"/>
<dbReference type="PaxDb" id="3880-AES99466"/>
<dbReference type="EMBL" id="CM001221">
    <property type="protein sequence ID" value="AES99466.1"/>
    <property type="molecule type" value="Genomic_DNA"/>
</dbReference>
<organism evidence="1 3">
    <name type="scientific">Medicago truncatula</name>
    <name type="common">Barrel medic</name>
    <name type="synonym">Medicago tribuloides</name>
    <dbReference type="NCBI Taxonomy" id="3880"/>
    <lineage>
        <taxon>Eukaryota</taxon>
        <taxon>Viridiplantae</taxon>
        <taxon>Streptophyta</taxon>
        <taxon>Embryophyta</taxon>
        <taxon>Tracheophyta</taxon>
        <taxon>Spermatophyta</taxon>
        <taxon>Magnoliopsida</taxon>
        <taxon>eudicotyledons</taxon>
        <taxon>Gunneridae</taxon>
        <taxon>Pentapetalae</taxon>
        <taxon>rosids</taxon>
        <taxon>fabids</taxon>
        <taxon>Fabales</taxon>
        <taxon>Fabaceae</taxon>
        <taxon>Papilionoideae</taxon>
        <taxon>50 kb inversion clade</taxon>
        <taxon>NPAAA clade</taxon>
        <taxon>Hologalegina</taxon>
        <taxon>IRL clade</taxon>
        <taxon>Trifolieae</taxon>
        <taxon>Medicago</taxon>
    </lineage>
</organism>